<keyword evidence="3 8" id="KW-0732">Signal</keyword>
<comment type="caution">
    <text evidence="10">The sequence shown here is derived from an EMBL/GenBank/DDBJ whole genome shotgun (WGS) entry which is preliminary data.</text>
</comment>
<evidence type="ECO:0000256" key="6">
    <source>
        <dbReference type="ARBA" id="ARBA00023180"/>
    </source>
</evidence>
<feature type="chain" id="PRO_5004560568" description="WSC domain-containing protein" evidence="8">
    <location>
        <begin position="20"/>
        <end position="392"/>
    </location>
</feature>
<feature type="compositionally biased region" description="Basic and acidic residues" evidence="7">
    <location>
        <begin position="347"/>
        <end position="381"/>
    </location>
</feature>
<dbReference type="SMART" id="SM00321">
    <property type="entry name" value="WSC"/>
    <property type="match status" value="1"/>
</dbReference>
<evidence type="ECO:0000256" key="5">
    <source>
        <dbReference type="ARBA" id="ARBA00023136"/>
    </source>
</evidence>
<evidence type="ECO:0000256" key="3">
    <source>
        <dbReference type="ARBA" id="ARBA00022729"/>
    </source>
</evidence>
<keyword evidence="4" id="KW-1133">Transmembrane helix</keyword>
<dbReference type="Proteomes" id="UP000015100">
    <property type="component" value="Unassembled WGS sequence"/>
</dbReference>
<reference evidence="10 11" key="1">
    <citation type="journal article" date="2013" name="PLoS Genet.">
        <title>Genomic mechanisms accounting for the adaptation to parasitism in nematode-trapping fungi.</title>
        <authorList>
            <person name="Meerupati T."/>
            <person name="Andersson K.M."/>
            <person name="Friman E."/>
            <person name="Kumar D."/>
            <person name="Tunlid A."/>
            <person name="Ahren D."/>
        </authorList>
    </citation>
    <scope>NUCLEOTIDE SEQUENCE [LARGE SCALE GENOMIC DNA]</scope>
    <source>
        <strain evidence="10 11">CBS 200.50</strain>
    </source>
</reference>
<accession>S8AE72</accession>
<evidence type="ECO:0000256" key="1">
    <source>
        <dbReference type="ARBA" id="ARBA00004167"/>
    </source>
</evidence>
<feature type="compositionally biased region" description="Acidic residues" evidence="7">
    <location>
        <begin position="382"/>
        <end position="392"/>
    </location>
</feature>
<organism evidence="10 11">
    <name type="scientific">Dactylellina haptotyla (strain CBS 200.50)</name>
    <name type="common">Nematode-trapping fungus</name>
    <name type="synonym">Monacrosporium haptotylum</name>
    <dbReference type="NCBI Taxonomy" id="1284197"/>
    <lineage>
        <taxon>Eukaryota</taxon>
        <taxon>Fungi</taxon>
        <taxon>Dikarya</taxon>
        <taxon>Ascomycota</taxon>
        <taxon>Pezizomycotina</taxon>
        <taxon>Orbiliomycetes</taxon>
        <taxon>Orbiliales</taxon>
        <taxon>Orbiliaceae</taxon>
        <taxon>Dactylellina</taxon>
    </lineage>
</organism>
<dbReference type="InterPro" id="IPR051836">
    <property type="entry name" value="Kremen_rcpt"/>
</dbReference>
<feature type="domain" description="WSC" evidence="9">
    <location>
        <begin position="84"/>
        <end position="197"/>
    </location>
</feature>
<dbReference type="EMBL" id="AQGS01000472">
    <property type="protein sequence ID" value="EPS39386.1"/>
    <property type="molecule type" value="Genomic_DNA"/>
</dbReference>
<dbReference type="STRING" id="1284197.S8AE72"/>
<dbReference type="GO" id="GO:0005886">
    <property type="term" value="C:plasma membrane"/>
    <property type="evidence" value="ECO:0007669"/>
    <property type="project" value="TreeGrafter"/>
</dbReference>
<protein>
    <recommendedName>
        <fullName evidence="9">WSC domain-containing protein</fullName>
    </recommendedName>
</protein>
<gene>
    <name evidence="10" type="ORF">H072_6835</name>
</gene>
<dbReference type="PANTHER" id="PTHR24269">
    <property type="entry name" value="KREMEN PROTEIN"/>
    <property type="match status" value="1"/>
</dbReference>
<comment type="subcellular location">
    <subcellularLocation>
        <location evidence="1">Membrane</location>
        <topology evidence="1">Single-pass membrane protein</topology>
    </subcellularLocation>
</comment>
<evidence type="ECO:0000256" key="7">
    <source>
        <dbReference type="SAM" id="MobiDB-lite"/>
    </source>
</evidence>
<keyword evidence="2" id="KW-0812">Transmembrane</keyword>
<feature type="domain" description="WSC" evidence="9">
    <location>
        <begin position="210"/>
        <end position="334"/>
    </location>
</feature>
<dbReference type="AlphaFoldDB" id="S8AE72"/>
<feature type="signal peptide" evidence="8">
    <location>
        <begin position="1"/>
        <end position="19"/>
    </location>
</feature>
<reference evidence="11" key="2">
    <citation type="submission" date="2013-04" db="EMBL/GenBank/DDBJ databases">
        <title>Genomic mechanisms accounting for the adaptation to parasitism in nematode-trapping fungi.</title>
        <authorList>
            <person name="Ahren D.G."/>
        </authorList>
    </citation>
    <scope>NUCLEOTIDE SEQUENCE [LARGE SCALE GENOMIC DNA]</scope>
    <source>
        <strain evidence="11">CBS 200.50</strain>
    </source>
</reference>
<dbReference type="Pfam" id="PF01822">
    <property type="entry name" value="WSC"/>
    <property type="match status" value="1"/>
</dbReference>
<dbReference type="OrthoDB" id="2019572at2759"/>
<evidence type="ECO:0000256" key="8">
    <source>
        <dbReference type="SAM" id="SignalP"/>
    </source>
</evidence>
<proteinExistence type="predicted"/>
<keyword evidence="6" id="KW-0325">Glycoprotein</keyword>
<name>S8AE72_DACHA</name>
<evidence type="ECO:0000313" key="11">
    <source>
        <dbReference type="Proteomes" id="UP000015100"/>
    </source>
</evidence>
<dbReference type="HOGENOM" id="CLU_037034_0_0_1"/>
<sequence>MRFSNLIASAILLATAVHAIPDASVGSGLVARDPMPGKKPVAKSPAAAAKAAPAAKAPVVVAVVAKMPTTPQLAFPADNGDIKPWKYVGCYAGGVELTYNTNMCSCQNHGWKGTGMPPFTVEKCIATCKGAGFRYAGIKGENGKKSCWCGSGVSDADKLSSDSKCDVPCEDNQTSSTKGYKMNQCGGKTVWSIYKAPCFKEVDQETAAGGYQYAGCFYYQGCGCTVLPEKQASVSGDNLSVDSCLEACAMKGYAYAGMTATQQGTGKYAWWRGDQCWCGGRISSWWIKRHQNYPGDNSKCQTLCSATAKIKKSLSKDDYQFCGHGWHMSVYFNPDLAESDTCLPEPVKPEPEKPQPEKPQPEKPQPEKPEPEKPEPEKPEPENPDEAYYDEK</sequence>
<evidence type="ECO:0000313" key="10">
    <source>
        <dbReference type="EMBL" id="EPS39386.1"/>
    </source>
</evidence>
<keyword evidence="11" id="KW-1185">Reference proteome</keyword>
<evidence type="ECO:0000259" key="9">
    <source>
        <dbReference type="PROSITE" id="PS51212"/>
    </source>
</evidence>
<feature type="region of interest" description="Disordered" evidence="7">
    <location>
        <begin position="341"/>
        <end position="392"/>
    </location>
</feature>
<keyword evidence="5" id="KW-0472">Membrane</keyword>
<dbReference type="PANTHER" id="PTHR24269:SF16">
    <property type="entry name" value="PROTEIN SLG1"/>
    <property type="match status" value="1"/>
</dbReference>
<evidence type="ECO:0000256" key="2">
    <source>
        <dbReference type="ARBA" id="ARBA00022692"/>
    </source>
</evidence>
<dbReference type="InterPro" id="IPR002889">
    <property type="entry name" value="WSC_carb-bd"/>
</dbReference>
<evidence type="ECO:0000256" key="4">
    <source>
        <dbReference type="ARBA" id="ARBA00022989"/>
    </source>
</evidence>
<dbReference type="PROSITE" id="PS51212">
    <property type="entry name" value="WSC"/>
    <property type="match status" value="2"/>
</dbReference>